<keyword evidence="15" id="KW-1185">Reference proteome</keyword>
<keyword evidence="3 12" id="KW-0813">Transport</keyword>
<evidence type="ECO:0000256" key="7">
    <source>
        <dbReference type="ARBA" id="ARBA00022989"/>
    </source>
</evidence>
<keyword evidence="6 12" id="KW-0653">Protein transport</keyword>
<evidence type="ECO:0000256" key="8">
    <source>
        <dbReference type="ARBA" id="ARBA00023034"/>
    </source>
</evidence>
<dbReference type="FunFam" id="1.20.5.110:FF:000054">
    <property type="entry name" value="Protein transport protein BOS1"/>
    <property type="match status" value="1"/>
</dbReference>
<evidence type="ECO:0000256" key="6">
    <source>
        <dbReference type="ARBA" id="ARBA00022927"/>
    </source>
</evidence>
<reference evidence="14 15" key="1">
    <citation type="submission" date="2024-02" db="EMBL/GenBank/DDBJ databases">
        <title>De novo assembly and annotation of 12 fungi associated with fruit tree decline syndrome in Ontario, Canada.</title>
        <authorList>
            <person name="Sulman M."/>
            <person name="Ellouze W."/>
            <person name="Ilyukhin E."/>
        </authorList>
    </citation>
    <scope>NUCLEOTIDE SEQUENCE [LARGE SCALE GENOMIC DNA]</scope>
    <source>
        <strain evidence="14 15">M11/M66-122</strain>
    </source>
</reference>
<keyword evidence="9 12" id="KW-0472">Membrane</keyword>
<keyword evidence="5" id="KW-0931">ER-Golgi transport</keyword>
<dbReference type="PANTHER" id="PTHR21230:SF1">
    <property type="entry name" value="GOLGI SNAP RECEPTOR COMPLEX MEMBER 2"/>
    <property type="match status" value="1"/>
</dbReference>
<comment type="caution">
    <text evidence="14">The sequence shown here is derived from an EMBL/GenBank/DDBJ whole genome shotgun (WGS) entry which is preliminary data.</text>
</comment>
<keyword evidence="7 13" id="KW-1133">Transmembrane helix</keyword>
<dbReference type="GO" id="GO:0000149">
    <property type="term" value="F:SNARE binding"/>
    <property type="evidence" value="ECO:0007669"/>
    <property type="project" value="TreeGrafter"/>
</dbReference>
<evidence type="ECO:0000256" key="5">
    <source>
        <dbReference type="ARBA" id="ARBA00022892"/>
    </source>
</evidence>
<dbReference type="GO" id="GO:0000139">
    <property type="term" value="C:Golgi membrane"/>
    <property type="evidence" value="ECO:0007669"/>
    <property type="project" value="UniProtKB-SubCell"/>
</dbReference>
<name>A0AAN9UCD7_9PEZI</name>
<comment type="similarity">
    <text evidence="10 12">Belongs to the BOS1 family.</text>
</comment>
<proteinExistence type="inferred from homology"/>
<feature type="transmembrane region" description="Helical" evidence="13">
    <location>
        <begin position="237"/>
        <end position="257"/>
    </location>
</feature>
<dbReference type="PANTHER" id="PTHR21230">
    <property type="entry name" value="VESICLE TRANSPORT V-SNARE PROTEIN VTI1-RELATED"/>
    <property type="match status" value="1"/>
</dbReference>
<dbReference type="GO" id="GO:0006888">
    <property type="term" value="P:endoplasmic reticulum to Golgi vesicle-mediated transport"/>
    <property type="evidence" value="ECO:0007669"/>
    <property type="project" value="TreeGrafter"/>
</dbReference>
<evidence type="ECO:0000256" key="2">
    <source>
        <dbReference type="ARBA" id="ARBA00004409"/>
    </source>
</evidence>
<dbReference type="CDD" id="cd15863">
    <property type="entry name" value="SNARE_GS27"/>
    <property type="match status" value="1"/>
</dbReference>
<comment type="function">
    <text evidence="12">SNARE required for protein transport between the ER and the Golgi complex.</text>
</comment>
<dbReference type="EMBL" id="JAKJXP020000123">
    <property type="protein sequence ID" value="KAK7744301.1"/>
    <property type="molecule type" value="Genomic_DNA"/>
</dbReference>
<dbReference type="GO" id="GO:0031902">
    <property type="term" value="C:late endosome membrane"/>
    <property type="evidence" value="ECO:0007669"/>
    <property type="project" value="TreeGrafter"/>
</dbReference>
<evidence type="ECO:0000313" key="15">
    <source>
        <dbReference type="Proteomes" id="UP001320420"/>
    </source>
</evidence>
<evidence type="ECO:0000256" key="11">
    <source>
        <dbReference type="ARBA" id="ARBA00040957"/>
    </source>
</evidence>
<evidence type="ECO:0000256" key="1">
    <source>
        <dbReference type="ARBA" id="ARBA00004163"/>
    </source>
</evidence>
<sequence>MNTQFNSALKQSTSLKRDLANLTTTSDNGDQPTPAALGSVSASLTAFARTLDEYTALARQELNPAKQEKAHDRIRNFRAELADFRARFDGLKRAREDAQHASNRSELLGRRPYAAATPENPYAHAAMAAAAAGGSPSSNSVPTNRYGSGGTVGGQLQMGSDDYTRESHALREQNFFSQTNNALDDYIARGQAVLGDLGAQREMLKNTQKRLYSVANTLGVSGDTIRMIERRAKQDKWIFWAGALVFFGFCWLCLHYLR</sequence>
<dbReference type="PIRSF" id="PIRSF028865">
    <property type="entry name" value="Membrin-2"/>
    <property type="match status" value="1"/>
</dbReference>
<evidence type="ECO:0000256" key="3">
    <source>
        <dbReference type="ARBA" id="ARBA00022448"/>
    </source>
</evidence>
<dbReference type="AlphaFoldDB" id="A0AAN9UCD7"/>
<dbReference type="GO" id="GO:0012507">
    <property type="term" value="C:ER to Golgi transport vesicle membrane"/>
    <property type="evidence" value="ECO:0007669"/>
    <property type="project" value="TreeGrafter"/>
</dbReference>
<dbReference type="Proteomes" id="UP001320420">
    <property type="component" value="Unassembled WGS sequence"/>
</dbReference>
<dbReference type="GO" id="GO:0005789">
    <property type="term" value="C:endoplasmic reticulum membrane"/>
    <property type="evidence" value="ECO:0007669"/>
    <property type="project" value="UniProtKB-SubCell"/>
</dbReference>
<dbReference type="GO" id="GO:0031201">
    <property type="term" value="C:SNARE complex"/>
    <property type="evidence" value="ECO:0007669"/>
    <property type="project" value="TreeGrafter"/>
</dbReference>
<dbReference type="GO" id="GO:0015031">
    <property type="term" value="P:protein transport"/>
    <property type="evidence" value="ECO:0007669"/>
    <property type="project" value="UniProtKB-KW"/>
</dbReference>
<evidence type="ECO:0000313" key="14">
    <source>
        <dbReference type="EMBL" id="KAK7744301.1"/>
    </source>
</evidence>
<gene>
    <name evidence="14" type="primary">BOS1</name>
    <name evidence="14" type="ORF">SLS62_010259</name>
</gene>
<dbReference type="GO" id="GO:0005484">
    <property type="term" value="F:SNAP receptor activity"/>
    <property type="evidence" value="ECO:0007669"/>
    <property type="project" value="InterPro"/>
</dbReference>
<evidence type="ECO:0000256" key="10">
    <source>
        <dbReference type="ARBA" id="ARBA00037983"/>
    </source>
</evidence>
<dbReference type="GO" id="GO:0006906">
    <property type="term" value="P:vesicle fusion"/>
    <property type="evidence" value="ECO:0007669"/>
    <property type="project" value="TreeGrafter"/>
</dbReference>
<evidence type="ECO:0000256" key="13">
    <source>
        <dbReference type="SAM" id="Phobius"/>
    </source>
</evidence>
<protein>
    <recommendedName>
        <fullName evidence="11 12">Protein transport protein BOS1</fullName>
    </recommendedName>
</protein>
<keyword evidence="4 13" id="KW-0812">Transmembrane</keyword>
<organism evidence="14 15">
    <name type="scientific">Diatrype stigma</name>
    <dbReference type="NCBI Taxonomy" id="117547"/>
    <lineage>
        <taxon>Eukaryota</taxon>
        <taxon>Fungi</taxon>
        <taxon>Dikarya</taxon>
        <taxon>Ascomycota</taxon>
        <taxon>Pezizomycotina</taxon>
        <taxon>Sordariomycetes</taxon>
        <taxon>Xylariomycetidae</taxon>
        <taxon>Xylariales</taxon>
        <taxon>Diatrypaceae</taxon>
        <taxon>Diatrype</taxon>
    </lineage>
</organism>
<evidence type="ECO:0000256" key="4">
    <source>
        <dbReference type="ARBA" id="ARBA00022692"/>
    </source>
</evidence>
<evidence type="ECO:0000256" key="12">
    <source>
        <dbReference type="PIRNR" id="PIRNR028865"/>
    </source>
</evidence>
<dbReference type="Pfam" id="PF12352">
    <property type="entry name" value="V-SNARE_C"/>
    <property type="match status" value="1"/>
</dbReference>
<evidence type="ECO:0000256" key="9">
    <source>
        <dbReference type="ARBA" id="ARBA00023136"/>
    </source>
</evidence>
<keyword evidence="8" id="KW-0333">Golgi apparatus</keyword>
<comment type="subcellular location">
    <subcellularLocation>
        <location evidence="1">Endoplasmic reticulum membrane</location>
        <topology evidence="1">Single-pass type IV membrane protein</topology>
    </subcellularLocation>
    <subcellularLocation>
        <location evidence="2">Golgi apparatus membrane</location>
        <topology evidence="2">Single-pass type IV membrane protein</topology>
    </subcellularLocation>
</comment>
<accession>A0AAN9UCD7</accession>
<dbReference type="InterPro" id="IPR027027">
    <property type="entry name" value="GOSR2/Membrin/Bos1"/>
</dbReference>
<dbReference type="Gene3D" id="1.20.5.110">
    <property type="match status" value="1"/>
</dbReference>